<dbReference type="FunFam" id="3.20.20.140:FF:000005">
    <property type="entry name" value="TatD family hydrolase"/>
    <property type="match status" value="1"/>
</dbReference>
<evidence type="ECO:0000313" key="7">
    <source>
        <dbReference type="Proteomes" id="UP000323392"/>
    </source>
</evidence>
<dbReference type="GO" id="GO:0004536">
    <property type="term" value="F:DNA nuclease activity"/>
    <property type="evidence" value="ECO:0007669"/>
    <property type="project" value="InterPro"/>
</dbReference>
<gene>
    <name evidence="4" type="ORF">JWYL7_1694</name>
    <name evidence="5" type="ORF">SAMN05661008_01639</name>
</gene>
<dbReference type="EMBL" id="LSFY01000001">
    <property type="protein sequence ID" value="KXZ40619.1"/>
    <property type="molecule type" value="Genomic_DNA"/>
</dbReference>
<dbReference type="STRING" id="1121328.JWYL7_1694"/>
<dbReference type="Gene3D" id="3.20.20.140">
    <property type="entry name" value="Metal-dependent hydrolases"/>
    <property type="match status" value="1"/>
</dbReference>
<evidence type="ECO:0000313" key="4">
    <source>
        <dbReference type="EMBL" id="KXZ40619.1"/>
    </source>
</evidence>
<dbReference type="InterPro" id="IPR001130">
    <property type="entry name" value="TatD-like"/>
</dbReference>
<keyword evidence="1 3" id="KW-0479">Metal-binding</keyword>
<protein>
    <submittedName>
        <fullName evidence="4">Hydrolase, TatD family</fullName>
    </submittedName>
    <submittedName>
        <fullName evidence="5">TatD DNase family protein</fullName>
    </submittedName>
</protein>
<dbReference type="PIRSF" id="PIRSF005902">
    <property type="entry name" value="DNase_TatD"/>
    <property type="match status" value="1"/>
</dbReference>
<organism evidence="4 6">
    <name type="scientific">Alkalithermobacter thermoalcaliphilus JW-YL-7 = DSM 7308</name>
    <dbReference type="NCBI Taxonomy" id="1121328"/>
    <lineage>
        <taxon>Bacteria</taxon>
        <taxon>Bacillati</taxon>
        <taxon>Bacillota</taxon>
        <taxon>Clostridia</taxon>
        <taxon>Peptostreptococcales</taxon>
        <taxon>Tepidibacteraceae</taxon>
        <taxon>Alkalithermobacter</taxon>
    </lineage>
</organism>
<dbReference type="GO" id="GO:0046872">
    <property type="term" value="F:metal ion binding"/>
    <property type="evidence" value="ECO:0007669"/>
    <property type="project" value="UniProtKB-KW"/>
</dbReference>
<dbReference type="PATRIC" id="fig|1121328.3.peg.1705"/>
<dbReference type="EMBL" id="FRBG01000015">
    <property type="protein sequence ID" value="SHL19511.1"/>
    <property type="molecule type" value="Genomic_DNA"/>
</dbReference>
<dbReference type="Proteomes" id="UP000323392">
    <property type="component" value="Unassembled WGS sequence"/>
</dbReference>
<feature type="binding site" evidence="3">
    <location>
        <position position="6"/>
    </location>
    <ligand>
        <name>a divalent metal cation</name>
        <dbReference type="ChEBI" id="CHEBI:60240"/>
        <label>1</label>
    </ligand>
</feature>
<name>A0A150FSN6_CLOPD</name>
<dbReference type="AlphaFoldDB" id="A0A150FSN6"/>
<dbReference type="GO" id="GO:0005829">
    <property type="term" value="C:cytosol"/>
    <property type="evidence" value="ECO:0007669"/>
    <property type="project" value="TreeGrafter"/>
</dbReference>
<keyword evidence="7" id="KW-1185">Reference proteome</keyword>
<dbReference type="InterPro" id="IPR032466">
    <property type="entry name" value="Metal_Hydrolase"/>
</dbReference>
<dbReference type="PANTHER" id="PTHR46124">
    <property type="entry name" value="D-AMINOACYL-TRNA DEACYLASE"/>
    <property type="match status" value="1"/>
</dbReference>
<dbReference type="PANTHER" id="PTHR46124:SF2">
    <property type="entry name" value="D-AMINOACYL-TRNA DEACYLASE"/>
    <property type="match status" value="1"/>
</dbReference>
<feature type="binding site" evidence="3">
    <location>
        <position position="153"/>
    </location>
    <ligand>
        <name>a divalent metal cation</name>
        <dbReference type="ChEBI" id="CHEBI:60240"/>
        <label>2</label>
    </ligand>
</feature>
<dbReference type="InterPro" id="IPR018228">
    <property type="entry name" value="DNase_TatD-rel_CS"/>
</dbReference>
<evidence type="ECO:0000313" key="6">
    <source>
        <dbReference type="Proteomes" id="UP000092605"/>
    </source>
</evidence>
<dbReference type="RefSeq" id="WP_066071778.1">
    <property type="nucleotide sequence ID" value="NZ_FRBG01000015.1"/>
</dbReference>
<dbReference type="SUPFAM" id="SSF51556">
    <property type="entry name" value="Metallo-dependent hydrolases"/>
    <property type="match status" value="1"/>
</dbReference>
<keyword evidence="2 4" id="KW-0378">Hydrolase</keyword>
<sequence length="254" mass="29243">MLFDSHAHLDDERFDEDRDEVIKKIKSENVKYVLNAGADIASSKRSIHLSEKYDFIYASVGVHPHDVKDMNEDTINLLKTLSKHEKVVAIGEIGLDYYYENSPREIQKRWFERQIQLANEVKLPIIVHDRDAHKDTFDIIKTTKSKDIGCVLHCYSGSLELAKEYVKMGCFISIAGPVTFKNNVKTVEVIKKIPLEYLLIETDCPYLAPHPHRGKRNDPSYVRYIAEKIAIEKGISYEKVCEITTKNAKILFNI</sequence>
<accession>A0A150FSN6</accession>
<feature type="binding site" evidence="3">
    <location>
        <position position="128"/>
    </location>
    <ligand>
        <name>a divalent metal cation</name>
        <dbReference type="ChEBI" id="CHEBI:60240"/>
        <label>2</label>
    </ligand>
</feature>
<dbReference type="PROSITE" id="PS01091">
    <property type="entry name" value="TATD_3"/>
    <property type="match status" value="1"/>
</dbReference>
<feature type="binding site" evidence="3">
    <location>
        <position position="8"/>
    </location>
    <ligand>
        <name>a divalent metal cation</name>
        <dbReference type="ChEBI" id="CHEBI:60240"/>
        <label>1</label>
    </ligand>
</feature>
<dbReference type="PROSITE" id="PS01137">
    <property type="entry name" value="TATD_1"/>
    <property type="match status" value="1"/>
</dbReference>
<dbReference type="Proteomes" id="UP000092605">
    <property type="component" value="Unassembled WGS sequence"/>
</dbReference>
<comment type="caution">
    <text evidence="4">The sequence shown here is derived from an EMBL/GenBank/DDBJ whole genome shotgun (WGS) entry which is preliminary data.</text>
</comment>
<evidence type="ECO:0000256" key="2">
    <source>
        <dbReference type="ARBA" id="ARBA00022801"/>
    </source>
</evidence>
<dbReference type="OrthoDB" id="9810005at2"/>
<feature type="binding site" evidence="3">
    <location>
        <position position="92"/>
    </location>
    <ligand>
        <name>a divalent metal cation</name>
        <dbReference type="ChEBI" id="CHEBI:60240"/>
        <label>1</label>
    </ligand>
</feature>
<dbReference type="InterPro" id="IPR015991">
    <property type="entry name" value="TatD/YcfH-like"/>
</dbReference>
<evidence type="ECO:0000313" key="5">
    <source>
        <dbReference type="EMBL" id="SHL19511.1"/>
    </source>
</evidence>
<dbReference type="NCBIfam" id="TIGR00010">
    <property type="entry name" value="YchF/TatD family DNA exonuclease"/>
    <property type="match status" value="1"/>
</dbReference>
<dbReference type="CDD" id="cd01310">
    <property type="entry name" value="TatD_DNAse"/>
    <property type="match status" value="1"/>
</dbReference>
<reference evidence="4 6" key="1">
    <citation type="submission" date="2016-02" db="EMBL/GenBank/DDBJ databases">
        <title>Draft genome sequence for Clostridium paradoxum JW-YL-7.</title>
        <authorList>
            <person name="Utturkar S.M."/>
            <person name="Lancaster A."/>
            <person name="Poole F.L."/>
            <person name="Adams M.W."/>
            <person name="Brown S.D."/>
        </authorList>
    </citation>
    <scope>NUCLEOTIDE SEQUENCE [LARGE SCALE GENOMIC DNA]</scope>
    <source>
        <strain evidence="4 6">JW-YL-7</strain>
    </source>
</reference>
<dbReference type="Pfam" id="PF01026">
    <property type="entry name" value="TatD_DNase"/>
    <property type="match status" value="1"/>
</dbReference>
<feature type="binding site" evidence="3">
    <location>
        <position position="203"/>
    </location>
    <ligand>
        <name>a divalent metal cation</name>
        <dbReference type="ChEBI" id="CHEBI:60240"/>
        <label>1</label>
    </ligand>
</feature>
<proteinExistence type="predicted"/>
<reference evidence="5 7" key="2">
    <citation type="submission" date="2016-11" db="EMBL/GenBank/DDBJ databases">
        <authorList>
            <person name="Varghese N."/>
            <person name="Submissions S."/>
        </authorList>
    </citation>
    <scope>NUCLEOTIDE SEQUENCE [LARGE SCALE GENOMIC DNA]</scope>
    <source>
        <strain evidence="5 7">DSM 7308</strain>
    </source>
</reference>
<evidence type="ECO:0000256" key="3">
    <source>
        <dbReference type="PIRSR" id="PIRSR005902-1"/>
    </source>
</evidence>
<dbReference type="GO" id="GO:0016788">
    <property type="term" value="F:hydrolase activity, acting on ester bonds"/>
    <property type="evidence" value="ECO:0007669"/>
    <property type="project" value="InterPro"/>
</dbReference>
<evidence type="ECO:0000256" key="1">
    <source>
        <dbReference type="ARBA" id="ARBA00022723"/>
    </source>
</evidence>